<name>A0A161PEE6_9BACI</name>
<evidence type="ECO:0000313" key="11">
    <source>
        <dbReference type="EMBL" id="KYG29077.1"/>
    </source>
</evidence>
<evidence type="ECO:0000256" key="7">
    <source>
        <dbReference type="ARBA" id="ARBA00040894"/>
    </source>
</evidence>
<feature type="domain" description="Glycosyltransferase 2-like" evidence="10">
    <location>
        <begin position="5"/>
        <end position="127"/>
    </location>
</feature>
<evidence type="ECO:0000256" key="4">
    <source>
        <dbReference type="ARBA" id="ARBA00022679"/>
    </source>
</evidence>
<dbReference type="InterPro" id="IPR050256">
    <property type="entry name" value="Glycosyltransferase_2"/>
</dbReference>
<evidence type="ECO:0000256" key="1">
    <source>
        <dbReference type="ARBA" id="ARBA00001946"/>
    </source>
</evidence>
<protein>
    <recommendedName>
        <fullName evidence="7">Glucosyl-3-phosphoglycerate synthase</fullName>
        <ecNumber evidence="6">2.4.1.266</ecNumber>
    </recommendedName>
</protein>
<evidence type="ECO:0000256" key="5">
    <source>
        <dbReference type="ARBA" id="ARBA00022842"/>
    </source>
</evidence>
<comment type="caution">
    <text evidence="11">The sequence shown here is derived from an EMBL/GenBank/DDBJ whole genome shotgun (WGS) entry which is preliminary data.</text>
</comment>
<dbReference type="InterPro" id="IPR001173">
    <property type="entry name" value="Glyco_trans_2-like"/>
</dbReference>
<keyword evidence="5" id="KW-0460">Magnesium</keyword>
<dbReference type="PANTHER" id="PTHR48090:SF10">
    <property type="entry name" value="GLUCOSYL-3-PHOSPHOGLYCERATE SYNTHASE"/>
    <property type="match status" value="1"/>
</dbReference>
<evidence type="ECO:0000259" key="10">
    <source>
        <dbReference type="Pfam" id="PF00535"/>
    </source>
</evidence>
<dbReference type="EC" id="2.4.1.266" evidence="6"/>
<dbReference type="CDD" id="cd04179">
    <property type="entry name" value="DPM_DPG-synthase_like"/>
    <property type="match status" value="1"/>
</dbReference>
<dbReference type="InterPro" id="IPR029044">
    <property type="entry name" value="Nucleotide-diphossugar_trans"/>
</dbReference>
<evidence type="ECO:0000313" key="12">
    <source>
        <dbReference type="Proteomes" id="UP000075806"/>
    </source>
</evidence>
<dbReference type="Proteomes" id="UP000075806">
    <property type="component" value="Unassembled WGS sequence"/>
</dbReference>
<dbReference type="STRING" id="519424.AZF04_20265"/>
<dbReference type="OrthoDB" id="396512at2"/>
<reference evidence="11" key="1">
    <citation type="submission" date="2016-02" db="EMBL/GenBank/DDBJ databases">
        <title>Genome sequence of Bacillus trypoxylicola KCTC 13244(T).</title>
        <authorList>
            <person name="Jeong H."/>
            <person name="Park S.-H."/>
            <person name="Choi S.-K."/>
        </authorList>
    </citation>
    <scope>NUCLEOTIDE SEQUENCE [LARGE SCALE GENOMIC DNA]</scope>
    <source>
        <strain evidence="11">KCTC 13244</strain>
    </source>
</reference>
<evidence type="ECO:0000256" key="6">
    <source>
        <dbReference type="ARBA" id="ARBA00039022"/>
    </source>
</evidence>
<sequence>MPTISVVIPAYNEQNSLAQTLRAVKALPYTKEIIVINDGSTDRTIDIASQYSDHVIHLTKNYGKGFALQKAFQKVKGDFILCLDADLGESASEATLLIEAVINHKADLVISKMKPGRQAGFGFIKKRVQTLIWKETGVRLESPLSGQRVFHRKWLPYLMPIKSKRFGIETEMNVRLIRARASILEIETSMMHREMGRTLKGVWHRYKQWIDIKRVWKEV</sequence>
<keyword evidence="12" id="KW-1185">Reference proteome</keyword>
<comment type="catalytic activity">
    <reaction evidence="8">
        <text>(2R)-3-phosphoglycerate + UDP-alpha-D-glucose = (2R)-2-O-(alpha-D-glucopyranosyl)-3-phospho-glycerate + UDP + H(+)</text>
        <dbReference type="Rhea" id="RHEA:31319"/>
        <dbReference type="ChEBI" id="CHEBI:15378"/>
        <dbReference type="ChEBI" id="CHEBI:58223"/>
        <dbReference type="ChEBI" id="CHEBI:58272"/>
        <dbReference type="ChEBI" id="CHEBI:58885"/>
        <dbReference type="ChEBI" id="CHEBI:62600"/>
        <dbReference type="EC" id="2.4.1.266"/>
    </reaction>
    <physiologicalReaction direction="left-to-right" evidence="8">
        <dbReference type="Rhea" id="RHEA:31320"/>
    </physiologicalReaction>
</comment>
<comment type="cofactor">
    <cofactor evidence="1">
        <name>Mg(2+)</name>
        <dbReference type="ChEBI" id="CHEBI:18420"/>
    </cofactor>
</comment>
<dbReference type="Pfam" id="PF00535">
    <property type="entry name" value="Glycos_transf_2"/>
    <property type="match status" value="1"/>
</dbReference>
<comment type="similarity">
    <text evidence="2">Belongs to the glycosyltransferase 2 family.</text>
</comment>
<dbReference type="GO" id="GO:0016757">
    <property type="term" value="F:glycosyltransferase activity"/>
    <property type="evidence" value="ECO:0007669"/>
    <property type="project" value="UniProtKB-KW"/>
</dbReference>
<keyword evidence="4" id="KW-0808">Transferase</keyword>
<evidence type="ECO:0000256" key="8">
    <source>
        <dbReference type="ARBA" id="ARBA00048689"/>
    </source>
</evidence>
<comment type="catalytic activity">
    <reaction evidence="9">
        <text>an NDP-alpha-D-glucose + (2R)-3-phosphoglycerate = (2R)-2-O-(alpha-D-glucopyranosyl)-3-phospho-glycerate + a ribonucleoside 5'-diphosphate + H(+)</text>
        <dbReference type="Rhea" id="RHEA:47244"/>
        <dbReference type="ChEBI" id="CHEBI:15378"/>
        <dbReference type="ChEBI" id="CHEBI:57930"/>
        <dbReference type="ChEBI" id="CHEBI:58272"/>
        <dbReference type="ChEBI" id="CHEBI:62600"/>
        <dbReference type="ChEBI" id="CHEBI:76533"/>
        <dbReference type="EC" id="2.4.1.266"/>
    </reaction>
    <physiologicalReaction direction="left-to-right" evidence="9">
        <dbReference type="Rhea" id="RHEA:47245"/>
    </physiologicalReaction>
</comment>
<dbReference type="AlphaFoldDB" id="A0A161PEE6"/>
<evidence type="ECO:0000256" key="3">
    <source>
        <dbReference type="ARBA" id="ARBA00022676"/>
    </source>
</evidence>
<organism evidence="11 12">
    <name type="scientific">Alkalihalobacillus trypoxylicola</name>
    <dbReference type="NCBI Taxonomy" id="519424"/>
    <lineage>
        <taxon>Bacteria</taxon>
        <taxon>Bacillati</taxon>
        <taxon>Bacillota</taxon>
        <taxon>Bacilli</taxon>
        <taxon>Bacillales</taxon>
        <taxon>Bacillaceae</taxon>
        <taxon>Alkalihalobacillus</taxon>
    </lineage>
</organism>
<gene>
    <name evidence="11" type="ORF">AZF04_20265</name>
</gene>
<keyword evidence="3" id="KW-0328">Glycosyltransferase</keyword>
<dbReference type="SUPFAM" id="SSF53448">
    <property type="entry name" value="Nucleotide-diphospho-sugar transferases"/>
    <property type="match status" value="1"/>
</dbReference>
<dbReference type="PANTHER" id="PTHR48090">
    <property type="entry name" value="UNDECAPRENYL-PHOSPHATE 4-DEOXY-4-FORMAMIDO-L-ARABINOSE TRANSFERASE-RELATED"/>
    <property type="match status" value="1"/>
</dbReference>
<evidence type="ECO:0000256" key="9">
    <source>
        <dbReference type="ARBA" id="ARBA00048997"/>
    </source>
</evidence>
<dbReference type="EMBL" id="LTAO01000026">
    <property type="protein sequence ID" value="KYG29077.1"/>
    <property type="molecule type" value="Genomic_DNA"/>
</dbReference>
<accession>A0A161PEE6</accession>
<proteinExistence type="inferred from homology"/>
<dbReference type="RefSeq" id="WP_061949497.1">
    <property type="nucleotide sequence ID" value="NZ_LTAO01000026.1"/>
</dbReference>
<evidence type="ECO:0000256" key="2">
    <source>
        <dbReference type="ARBA" id="ARBA00006739"/>
    </source>
</evidence>
<dbReference type="Gene3D" id="3.90.550.10">
    <property type="entry name" value="Spore Coat Polysaccharide Biosynthesis Protein SpsA, Chain A"/>
    <property type="match status" value="1"/>
</dbReference>